<gene>
    <name evidence="2" type="ORF">DI536_28850</name>
</gene>
<dbReference type="Proteomes" id="UP000249061">
    <property type="component" value="Unassembled WGS sequence"/>
</dbReference>
<dbReference type="NCBIfam" id="TIGR01558">
    <property type="entry name" value="sm_term_P27"/>
    <property type="match status" value="1"/>
</dbReference>
<reference evidence="2 3" key="1">
    <citation type="submission" date="2017-08" db="EMBL/GenBank/DDBJ databases">
        <title>Infants hospitalized years apart are colonized by the same room-sourced microbial strains.</title>
        <authorList>
            <person name="Brooks B."/>
            <person name="Olm M.R."/>
            <person name="Firek B.A."/>
            <person name="Baker R."/>
            <person name="Thomas B.C."/>
            <person name="Morowitz M.J."/>
            <person name="Banfield J.F."/>
        </authorList>
    </citation>
    <scope>NUCLEOTIDE SEQUENCE [LARGE SCALE GENOMIC DNA]</scope>
    <source>
        <strain evidence="2">S2_003_000_R2_14</strain>
    </source>
</reference>
<evidence type="ECO:0000256" key="1">
    <source>
        <dbReference type="SAM" id="MobiDB-lite"/>
    </source>
</evidence>
<comment type="caution">
    <text evidence="2">The sequence shown here is derived from an EMBL/GenBank/DDBJ whole genome shotgun (WGS) entry which is preliminary data.</text>
</comment>
<feature type="compositionally biased region" description="Gly residues" evidence="1">
    <location>
        <begin position="1"/>
        <end position="12"/>
    </location>
</feature>
<name>A0A2W5SZ75_9BACT</name>
<proteinExistence type="predicted"/>
<accession>A0A2W5SZ75</accession>
<dbReference type="EMBL" id="QFQP01000034">
    <property type="protein sequence ID" value="PZR07067.1"/>
    <property type="molecule type" value="Genomic_DNA"/>
</dbReference>
<organism evidence="2 3">
    <name type="scientific">Archangium gephyra</name>
    <dbReference type="NCBI Taxonomy" id="48"/>
    <lineage>
        <taxon>Bacteria</taxon>
        <taxon>Pseudomonadati</taxon>
        <taxon>Myxococcota</taxon>
        <taxon>Myxococcia</taxon>
        <taxon>Myxococcales</taxon>
        <taxon>Cystobacterineae</taxon>
        <taxon>Archangiaceae</taxon>
        <taxon>Archangium</taxon>
    </lineage>
</organism>
<sequence>MEPPVGGKGSGGHNRLPTSVKRARGTLKKSREVAEPVSIGADAPVNTAPPTWLTKTAKTEWHRVVPLLDGAKLLTEADRTALAMYCTAVDRAQKAEKQIERDGMTVVNPTTGAMHAHPLLTVAKEARAQALRYGCEFGLTPASRGKMGSPGAPKDAPDADPLSQFLGAPKLALVNNAG</sequence>
<feature type="region of interest" description="Disordered" evidence="1">
    <location>
        <begin position="1"/>
        <end position="34"/>
    </location>
</feature>
<evidence type="ECO:0000313" key="2">
    <source>
        <dbReference type="EMBL" id="PZR07067.1"/>
    </source>
</evidence>
<dbReference type="InterPro" id="IPR006448">
    <property type="entry name" value="Phage_term_ssu_P27"/>
</dbReference>
<protein>
    <submittedName>
        <fullName evidence="2">Phage terminase small subunit P27 family</fullName>
    </submittedName>
</protein>
<feature type="region of interest" description="Disordered" evidence="1">
    <location>
        <begin position="142"/>
        <end position="162"/>
    </location>
</feature>
<dbReference type="AlphaFoldDB" id="A0A2W5SZ75"/>
<dbReference type="Pfam" id="PF05119">
    <property type="entry name" value="Terminase_4"/>
    <property type="match status" value="1"/>
</dbReference>
<evidence type="ECO:0000313" key="3">
    <source>
        <dbReference type="Proteomes" id="UP000249061"/>
    </source>
</evidence>